<gene>
    <name evidence="2" type="ORF">R1sor_018876</name>
</gene>
<evidence type="ECO:0000313" key="3">
    <source>
        <dbReference type="Proteomes" id="UP001633002"/>
    </source>
</evidence>
<keyword evidence="3" id="KW-1185">Reference proteome</keyword>
<evidence type="ECO:0000313" key="2">
    <source>
        <dbReference type="EMBL" id="KAL3700854.1"/>
    </source>
</evidence>
<name>A0ABD3ICN4_9MARC</name>
<accession>A0ABD3ICN4</accession>
<reference evidence="2 3" key="1">
    <citation type="submission" date="2024-09" db="EMBL/GenBank/DDBJ databases">
        <title>Chromosome-scale assembly of Riccia sorocarpa.</title>
        <authorList>
            <person name="Paukszto L."/>
        </authorList>
    </citation>
    <scope>NUCLEOTIDE SEQUENCE [LARGE SCALE GENOMIC DNA]</scope>
    <source>
        <strain evidence="2">LP-2024</strain>
        <tissue evidence="2">Aerial parts of the thallus</tissue>
    </source>
</reference>
<dbReference type="AlphaFoldDB" id="A0ABD3ICN4"/>
<proteinExistence type="predicted"/>
<feature type="region of interest" description="Disordered" evidence="1">
    <location>
        <begin position="86"/>
        <end position="108"/>
    </location>
</feature>
<organism evidence="2 3">
    <name type="scientific">Riccia sorocarpa</name>
    <dbReference type="NCBI Taxonomy" id="122646"/>
    <lineage>
        <taxon>Eukaryota</taxon>
        <taxon>Viridiplantae</taxon>
        <taxon>Streptophyta</taxon>
        <taxon>Embryophyta</taxon>
        <taxon>Marchantiophyta</taxon>
        <taxon>Marchantiopsida</taxon>
        <taxon>Marchantiidae</taxon>
        <taxon>Marchantiales</taxon>
        <taxon>Ricciaceae</taxon>
        <taxon>Riccia</taxon>
    </lineage>
</organism>
<dbReference type="Proteomes" id="UP001633002">
    <property type="component" value="Unassembled WGS sequence"/>
</dbReference>
<comment type="caution">
    <text evidence="2">The sequence shown here is derived from an EMBL/GenBank/DDBJ whole genome shotgun (WGS) entry which is preliminary data.</text>
</comment>
<dbReference type="EMBL" id="JBJQOH010000001">
    <property type="protein sequence ID" value="KAL3700854.1"/>
    <property type="molecule type" value="Genomic_DNA"/>
</dbReference>
<protein>
    <submittedName>
        <fullName evidence="2">Uncharacterized protein</fullName>
    </submittedName>
</protein>
<evidence type="ECO:0000256" key="1">
    <source>
        <dbReference type="SAM" id="MobiDB-lite"/>
    </source>
</evidence>
<feature type="compositionally biased region" description="Polar residues" evidence="1">
    <location>
        <begin position="86"/>
        <end position="98"/>
    </location>
</feature>
<sequence>MGEDHVHRTVEVAADSILPQEVSTTLPFGLVLDTVFAQEVHEPETELLTGTVAISTDDTLKVSTDLVNPEVSTDLVIPASLNVEVPSSSSHQTASAETATGKKAGKEEIMQRSSGKEIQAVGKFRSTQAVSLAIREQTRLHDLLVQGMANRSI</sequence>